<dbReference type="Pfam" id="PF00067">
    <property type="entry name" value="p450"/>
    <property type="match status" value="1"/>
</dbReference>
<dbReference type="GO" id="GO:0020037">
    <property type="term" value="F:heme binding"/>
    <property type="evidence" value="ECO:0007669"/>
    <property type="project" value="InterPro"/>
</dbReference>
<protein>
    <recommendedName>
        <fullName evidence="5">Cytochrome P450</fullName>
    </recommendedName>
</protein>
<keyword evidence="4" id="KW-1185">Reference proteome</keyword>
<dbReference type="InterPro" id="IPR001128">
    <property type="entry name" value="Cyt_P450"/>
</dbReference>
<evidence type="ECO:0000256" key="2">
    <source>
        <dbReference type="ARBA" id="ARBA00023033"/>
    </source>
</evidence>
<evidence type="ECO:0008006" key="5">
    <source>
        <dbReference type="Google" id="ProtNLM"/>
    </source>
</evidence>
<dbReference type="PRINTS" id="PR00463">
    <property type="entry name" value="EP450I"/>
</dbReference>
<evidence type="ECO:0000313" key="3">
    <source>
        <dbReference type="EMBL" id="GMS94825.1"/>
    </source>
</evidence>
<organism evidence="3 4">
    <name type="scientific">Pristionchus entomophagus</name>
    <dbReference type="NCBI Taxonomy" id="358040"/>
    <lineage>
        <taxon>Eukaryota</taxon>
        <taxon>Metazoa</taxon>
        <taxon>Ecdysozoa</taxon>
        <taxon>Nematoda</taxon>
        <taxon>Chromadorea</taxon>
        <taxon>Rhabditida</taxon>
        <taxon>Rhabditina</taxon>
        <taxon>Diplogasteromorpha</taxon>
        <taxon>Diplogasteroidea</taxon>
        <taxon>Neodiplogasteridae</taxon>
        <taxon>Pristionchus</taxon>
    </lineage>
</organism>
<dbReference type="PANTHER" id="PTHR24284:SF1">
    <property type="entry name" value="CYTOCHROME P450 FAMILY"/>
    <property type="match status" value="1"/>
</dbReference>
<comment type="caution">
    <text evidence="3">The sequence shown here is derived from an EMBL/GenBank/DDBJ whole genome shotgun (WGS) entry which is preliminary data.</text>
</comment>
<dbReference type="AlphaFoldDB" id="A0AAV5TKC5"/>
<keyword evidence="2" id="KW-0503">Monooxygenase</keyword>
<sequence length="349" mass="39971">VMISLLILLVLTFAAWELLVFYRRRASLPPGPFAVPLLGNLINEIKLPYIHDGLKRLSARFGPIVTVYLPMPVVNIVDFETMKKAFKGNDITGRMQNPLVEVTRMCENGGIISSDGADWQEQRRFAITTLREFGMGKNLLEEKVRLSARNMVDFIKKQDLQNTDLRLPIQLFVSNIINELLYGFQYPFDDCEKLMYFVLGLSEAITNVSESKLVAIIFMLPWTRHLPIISYFWGKHVKQFQKMTDHVRELCDAVKYDPNEEPTCFVQAFRKNSKDKRVEQLLSSCSDLFIAGQETTTTTLRWGMLLLAAHPEIQEKLRAEIHAEIGEDRVASMSDKTKMPYASAVVMEI</sequence>
<dbReference type="PRINTS" id="PR00385">
    <property type="entry name" value="P450"/>
</dbReference>
<dbReference type="EMBL" id="BTSX01000004">
    <property type="protein sequence ID" value="GMS94825.1"/>
    <property type="molecule type" value="Genomic_DNA"/>
</dbReference>
<reference evidence="3" key="1">
    <citation type="submission" date="2023-10" db="EMBL/GenBank/DDBJ databases">
        <title>Genome assembly of Pristionchus species.</title>
        <authorList>
            <person name="Yoshida K."/>
            <person name="Sommer R.J."/>
        </authorList>
    </citation>
    <scope>NUCLEOTIDE SEQUENCE</scope>
    <source>
        <strain evidence="3">RS0144</strain>
    </source>
</reference>
<keyword evidence="2" id="KW-0560">Oxidoreductase</keyword>
<name>A0AAV5TKC5_9BILA</name>
<dbReference type="InterPro" id="IPR036396">
    <property type="entry name" value="Cyt_P450_sf"/>
</dbReference>
<dbReference type="InterPro" id="IPR002401">
    <property type="entry name" value="Cyt_P450_E_grp-I"/>
</dbReference>
<accession>A0AAV5TKC5</accession>
<dbReference type="SUPFAM" id="SSF48264">
    <property type="entry name" value="Cytochrome P450"/>
    <property type="match status" value="1"/>
</dbReference>
<dbReference type="GO" id="GO:0016705">
    <property type="term" value="F:oxidoreductase activity, acting on paired donors, with incorporation or reduction of molecular oxygen"/>
    <property type="evidence" value="ECO:0007669"/>
    <property type="project" value="InterPro"/>
</dbReference>
<dbReference type="Gene3D" id="1.10.630.10">
    <property type="entry name" value="Cytochrome P450"/>
    <property type="match status" value="1"/>
</dbReference>
<evidence type="ECO:0000313" key="4">
    <source>
        <dbReference type="Proteomes" id="UP001432027"/>
    </source>
</evidence>
<proteinExistence type="inferred from homology"/>
<dbReference type="GO" id="GO:0005506">
    <property type="term" value="F:iron ion binding"/>
    <property type="evidence" value="ECO:0007669"/>
    <property type="project" value="InterPro"/>
</dbReference>
<dbReference type="Proteomes" id="UP001432027">
    <property type="component" value="Unassembled WGS sequence"/>
</dbReference>
<dbReference type="GO" id="GO:0004497">
    <property type="term" value="F:monooxygenase activity"/>
    <property type="evidence" value="ECO:0007669"/>
    <property type="project" value="UniProtKB-KW"/>
</dbReference>
<evidence type="ECO:0000256" key="1">
    <source>
        <dbReference type="ARBA" id="ARBA00010617"/>
    </source>
</evidence>
<gene>
    <name evidence="3" type="ORF">PENTCL1PPCAC_17000</name>
</gene>
<dbReference type="PANTHER" id="PTHR24284">
    <property type="entry name" value="CYTOCHROME P450 FAMILY"/>
    <property type="match status" value="1"/>
</dbReference>
<comment type="similarity">
    <text evidence="1">Belongs to the cytochrome P450 family.</text>
</comment>
<feature type="non-terminal residue" evidence="3">
    <location>
        <position position="1"/>
    </location>
</feature>